<dbReference type="EMBL" id="JBGMDY010000008">
    <property type="protein sequence ID" value="KAL2326672.1"/>
    <property type="molecule type" value="Genomic_DNA"/>
</dbReference>
<dbReference type="InterPro" id="IPR000073">
    <property type="entry name" value="AB_hydrolase_1"/>
</dbReference>
<dbReference type="SUPFAM" id="SSF53474">
    <property type="entry name" value="alpha/beta-Hydrolases"/>
    <property type="match status" value="1"/>
</dbReference>
<evidence type="ECO:0000259" key="1">
    <source>
        <dbReference type="Pfam" id="PF12697"/>
    </source>
</evidence>
<organism evidence="2 3">
    <name type="scientific">Flemingia macrophylla</name>
    <dbReference type="NCBI Taxonomy" id="520843"/>
    <lineage>
        <taxon>Eukaryota</taxon>
        <taxon>Viridiplantae</taxon>
        <taxon>Streptophyta</taxon>
        <taxon>Embryophyta</taxon>
        <taxon>Tracheophyta</taxon>
        <taxon>Spermatophyta</taxon>
        <taxon>Magnoliopsida</taxon>
        <taxon>eudicotyledons</taxon>
        <taxon>Gunneridae</taxon>
        <taxon>Pentapetalae</taxon>
        <taxon>rosids</taxon>
        <taxon>fabids</taxon>
        <taxon>Fabales</taxon>
        <taxon>Fabaceae</taxon>
        <taxon>Papilionoideae</taxon>
        <taxon>50 kb inversion clade</taxon>
        <taxon>NPAAA clade</taxon>
        <taxon>indigoferoid/millettioid clade</taxon>
        <taxon>Phaseoleae</taxon>
        <taxon>Flemingia</taxon>
    </lineage>
</organism>
<protein>
    <recommendedName>
        <fullName evidence="1">AB hydrolase-1 domain-containing protein</fullName>
    </recommendedName>
</protein>
<sequence>MVVIMDGCGISRGKSSCVIGNVDIKDVVVLQEEFHDTNIRRMQAYKMTHDFERSFLGLAYQLAISPPPPRTCGSPGGPPITAPRIKLRDGRYLAYKEHGVPREVAKKKIVFLHGFGSCRHDAVIATNLPQGLLEELGAYIVSFDRPGYGESDPDSKRTVKSLALDVEELADMLGLGAKFYVMGLSMGGQAVWGCLNFIPHRLAGATLLAPVVNYWWHNLPSNMSREAYYEQPKQDQWALRVTHYFPRLTYWWLTQKWFPSSSAVELNPAVFSNQDLSIISNFITKRDHQWQVQQQGEAESIGRDAIVGFGSWNFDPLDIDNPFPGNTGHVHLWQGDDDKLVPVTLQRHIAQNIPWVQYHEVAGAGHLFPYLEEVSATIIRTQLGDSN</sequence>
<feature type="domain" description="AB hydrolase-1" evidence="1">
    <location>
        <begin position="109"/>
        <end position="372"/>
    </location>
</feature>
<dbReference type="FunFam" id="3.40.50.1820:FF:000270">
    <property type="entry name" value="Alpha/beta-Hydrolases superfamily protein"/>
    <property type="match status" value="1"/>
</dbReference>
<dbReference type="Gene3D" id="3.40.50.1820">
    <property type="entry name" value="alpha/beta hydrolase"/>
    <property type="match status" value="1"/>
</dbReference>
<evidence type="ECO:0000313" key="2">
    <source>
        <dbReference type="EMBL" id="KAL2326672.1"/>
    </source>
</evidence>
<evidence type="ECO:0000313" key="3">
    <source>
        <dbReference type="Proteomes" id="UP001603857"/>
    </source>
</evidence>
<gene>
    <name evidence="2" type="ORF">Fmac_025730</name>
</gene>
<comment type="caution">
    <text evidence="2">The sequence shown here is derived from an EMBL/GenBank/DDBJ whole genome shotgun (WGS) entry which is preliminary data.</text>
</comment>
<accession>A0ABD1LT38</accession>
<keyword evidence="3" id="KW-1185">Reference proteome</keyword>
<dbReference type="PANTHER" id="PTHR45763">
    <property type="entry name" value="HYDROLASE, ALPHA/BETA FOLD FAMILY PROTEIN, EXPRESSED-RELATED"/>
    <property type="match status" value="1"/>
</dbReference>
<name>A0ABD1LT38_9FABA</name>
<dbReference type="PANTHER" id="PTHR45763:SF61">
    <property type="entry name" value="AB HYDROLASE-1 DOMAIN-CONTAINING PROTEIN"/>
    <property type="match status" value="1"/>
</dbReference>
<dbReference type="Pfam" id="PF12697">
    <property type="entry name" value="Abhydrolase_6"/>
    <property type="match status" value="1"/>
</dbReference>
<dbReference type="InterPro" id="IPR029058">
    <property type="entry name" value="AB_hydrolase_fold"/>
</dbReference>
<proteinExistence type="predicted"/>
<dbReference type="AlphaFoldDB" id="A0ABD1LT38"/>
<reference evidence="2 3" key="1">
    <citation type="submission" date="2024-08" db="EMBL/GenBank/DDBJ databases">
        <title>Insights into the chromosomal genome structure of Flemingia macrophylla.</title>
        <authorList>
            <person name="Ding Y."/>
            <person name="Zhao Y."/>
            <person name="Bi W."/>
            <person name="Wu M."/>
            <person name="Zhao G."/>
            <person name="Gong Y."/>
            <person name="Li W."/>
            <person name="Zhang P."/>
        </authorList>
    </citation>
    <scope>NUCLEOTIDE SEQUENCE [LARGE SCALE GENOMIC DNA]</scope>
    <source>
        <strain evidence="2">DYQJB</strain>
        <tissue evidence="2">Leaf</tissue>
    </source>
</reference>
<dbReference type="Proteomes" id="UP001603857">
    <property type="component" value="Unassembled WGS sequence"/>
</dbReference>